<dbReference type="STRING" id="1123071.SAMN02745181_3500"/>
<dbReference type="AlphaFoldDB" id="A0A1M6QYL7"/>
<dbReference type="RefSeq" id="WP_143185054.1">
    <property type="nucleotide sequence ID" value="NZ_FQYR01000007.1"/>
</dbReference>
<keyword evidence="3" id="KW-1185">Reference proteome</keyword>
<accession>A0A1M6QYL7</accession>
<dbReference type="SUPFAM" id="SSF53756">
    <property type="entry name" value="UDP-Glycosyltransferase/glycogen phosphorylase"/>
    <property type="match status" value="1"/>
</dbReference>
<dbReference type="InterPro" id="IPR028098">
    <property type="entry name" value="Glyco_trans_4-like_N"/>
</dbReference>
<protein>
    <submittedName>
        <fullName evidence="2">Poly(Glycerol-phosphate) alpha-glucosyltransferase</fullName>
    </submittedName>
</protein>
<sequence length="408" mass="46165">MMKKKKLSTLISSASRNAGGVFEVVRCLNSRLDQYIDNQVLSIVDECIDDDLDLWGNTELILEKHIGPRSLLFSPGLIKALRRENPDIVHVHGIWQGTSLASLKYHKGNQRPYIISPHGMLDPWAIRNSRWKKEIVGRWYEYEHLKSASCIHALCESEYDSIRQFGLTNPVCIIPNGIDLPSLPSVSRSGKNVRNIVFIGRIHPKKGIKELITAWSKQAKEITENWNLVIAGWSQLNHQDELIELCDNLDIANQQMSVDDFVSQQSSMTGSSVYFVGPVFGEQKNSLLQVSDVFALTSFSEGLPMSILEAWSYCLPVLITPFCNLPEGKQEEAAIEVIFESDVPNSIDIVQGLQVVMEMSDDDRIAMGMRGRKLVENKFTWDHIAKQMNSVYDWLLGKTEKPKCVKMK</sequence>
<gene>
    <name evidence="2" type="ORF">SAMN02745181_3500</name>
</gene>
<dbReference type="PANTHER" id="PTHR45947:SF3">
    <property type="entry name" value="SULFOQUINOVOSYL TRANSFERASE SQD2"/>
    <property type="match status" value="1"/>
</dbReference>
<evidence type="ECO:0000313" key="3">
    <source>
        <dbReference type="Proteomes" id="UP000184510"/>
    </source>
</evidence>
<dbReference type="Pfam" id="PF13439">
    <property type="entry name" value="Glyco_transf_4"/>
    <property type="match status" value="1"/>
</dbReference>
<evidence type="ECO:0000313" key="2">
    <source>
        <dbReference type="EMBL" id="SHK25331.1"/>
    </source>
</evidence>
<dbReference type="PANTHER" id="PTHR45947">
    <property type="entry name" value="SULFOQUINOVOSYL TRANSFERASE SQD2"/>
    <property type="match status" value="1"/>
</dbReference>
<evidence type="ECO:0000259" key="1">
    <source>
        <dbReference type="Pfam" id="PF13439"/>
    </source>
</evidence>
<dbReference type="InParanoid" id="A0A1M6QYL7"/>
<proteinExistence type="predicted"/>
<reference evidence="2 3" key="1">
    <citation type="submission" date="2016-11" db="EMBL/GenBank/DDBJ databases">
        <authorList>
            <person name="Jaros S."/>
            <person name="Januszkiewicz K."/>
            <person name="Wedrychowicz H."/>
        </authorList>
    </citation>
    <scope>NUCLEOTIDE SEQUENCE [LARGE SCALE GENOMIC DNA]</scope>
    <source>
        <strain evidence="2 3">DSM 18772</strain>
    </source>
</reference>
<dbReference type="Pfam" id="PF13692">
    <property type="entry name" value="Glyco_trans_1_4"/>
    <property type="match status" value="1"/>
</dbReference>
<keyword evidence="2" id="KW-0808">Transferase</keyword>
<dbReference type="Proteomes" id="UP000184510">
    <property type="component" value="Unassembled WGS sequence"/>
</dbReference>
<dbReference type="EMBL" id="FQYR01000007">
    <property type="protein sequence ID" value="SHK25331.1"/>
    <property type="molecule type" value="Genomic_DNA"/>
</dbReference>
<dbReference type="Gene3D" id="3.40.50.2000">
    <property type="entry name" value="Glycogen Phosphorylase B"/>
    <property type="match status" value="2"/>
</dbReference>
<organism evidence="2 3">
    <name type="scientific">Rubritalea squalenifaciens DSM 18772</name>
    <dbReference type="NCBI Taxonomy" id="1123071"/>
    <lineage>
        <taxon>Bacteria</taxon>
        <taxon>Pseudomonadati</taxon>
        <taxon>Verrucomicrobiota</taxon>
        <taxon>Verrucomicrobiia</taxon>
        <taxon>Verrucomicrobiales</taxon>
        <taxon>Rubritaleaceae</taxon>
        <taxon>Rubritalea</taxon>
    </lineage>
</organism>
<dbReference type="InterPro" id="IPR050194">
    <property type="entry name" value="Glycosyltransferase_grp1"/>
</dbReference>
<name>A0A1M6QYL7_9BACT</name>
<dbReference type="OrthoDB" id="9764577at2"/>
<feature type="domain" description="Glycosyltransferase subfamily 4-like N-terminal" evidence="1">
    <location>
        <begin position="67"/>
        <end position="180"/>
    </location>
</feature>
<dbReference type="GO" id="GO:0016757">
    <property type="term" value="F:glycosyltransferase activity"/>
    <property type="evidence" value="ECO:0007669"/>
    <property type="project" value="TreeGrafter"/>
</dbReference>